<keyword evidence="6" id="KW-1185">Reference proteome</keyword>
<accession>A0A386ZF53</accession>
<proteinExistence type="inferred from homology"/>
<evidence type="ECO:0000313" key="5">
    <source>
        <dbReference type="EMBL" id="AYF75833.1"/>
    </source>
</evidence>
<name>A0A386ZF53_9NOCA</name>
<comment type="similarity">
    <text evidence="3">Belongs to the gas vesicle GvpF/GvpL family.</text>
</comment>
<comment type="subcellular location">
    <subcellularLocation>
        <location evidence="2">Gas vesicle</location>
    </subcellularLocation>
</comment>
<evidence type="ECO:0000256" key="4">
    <source>
        <dbReference type="SAM" id="MobiDB-lite"/>
    </source>
</evidence>
<dbReference type="GO" id="GO:0031412">
    <property type="term" value="P:gas vesicle organization"/>
    <property type="evidence" value="ECO:0007669"/>
    <property type="project" value="InterPro"/>
</dbReference>
<gene>
    <name evidence="5" type="ORF">D7D52_20530</name>
</gene>
<feature type="region of interest" description="Disordered" evidence="4">
    <location>
        <begin position="1"/>
        <end position="26"/>
    </location>
</feature>
<evidence type="ECO:0000256" key="3">
    <source>
        <dbReference type="ARBA" id="ARBA00035643"/>
    </source>
</evidence>
<evidence type="ECO:0000256" key="2">
    <source>
        <dbReference type="ARBA" id="ARBA00035108"/>
    </source>
</evidence>
<feature type="region of interest" description="Disordered" evidence="4">
    <location>
        <begin position="159"/>
        <end position="186"/>
    </location>
</feature>
<dbReference type="OrthoDB" id="146444at2"/>
<dbReference type="EMBL" id="CP032568">
    <property type="protein sequence ID" value="AYF75833.1"/>
    <property type="molecule type" value="Genomic_DNA"/>
</dbReference>
<evidence type="ECO:0000313" key="6">
    <source>
        <dbReference type="Proteomes" id="UP000267164"/>
    </source>
</evidence>
<organism evidence="5 6">
    <name type="scientific">Nocardia yunnanensis</name>
    <dbReference type="NCBI Taxonomy" id="2382165"/>
    <lineage>
        <taxon>Bacteria</taxon>
        <taxon>Bacillati</taxon>
        <taxon>Actinomycetota</taxon>
        <taxon>Actinomycetes</taxon>
        <taxon>Mycobacteriales</taxon>
        <taxon>Nocardiaceae</taxon>
        <taxon>Nocardia</taxon>
    </lineage>
</organism>
<dbReference type="KEGG" id="nyu:D7D52_20530"/>
<keyword evidence="1" id="KW-0304">Gas vesicle</keyword>
<dbReference type="InterPro" id="IPR009430">
    <property type="entry name" value="GvpL/GvpF"/>
</dbReference>
<dbReference type="GO" id="GO:0031411">
    <property type="term" value="C:gas vesicle"/>
    <property type="evidence" value="ECO:0007669"/>
    <property type="project" value="UniProtKB-SubCell"/>
</dbReference>
<dbReference type="AlphaFoldDB" id="A0A386ZF53"/>
<dbReference type="Proteomes" id="UP000267164">
    <property type="component" value="Chromosome"/>
</dbReference>
<protein>
    <submittedName>
        <fullName evidence="5">Gas vesicle protein GvpFL</fullName>
    </submittedName>
</protein>
<evidence type="ECO:0000256" key="1">
    <source>
        <dbReference type="ARBA" id="ARBA00022987"/>
    </source>
</evidence>
<feature type="compositionally biased region" description="Polar residues" evidence="4">
    <location>
        <begin position="1"/>
        <end position="12"/>
    </location>
</feature>
<dbReference type="PANTHER" id="PTHR36852:SF1">
    <property type="entry name" value="PROTEIN GVPL 2"/>
    <property type="match status" value="1"/>
</dbReference>
<feature type="compositionally biased region" description="Low complexity" evidence="4">
    <location>
        <begin position="13"/>
        <end position="24"/>
    </location>
</feature>
<dbReference type="PANTHER" id="PTHR36852">
    <property type="entry name" value="PROTEIN GVPL 2"/>
    <property type="match status" value="1"/>
</dbReference>
<dbReference type="Pfam" id="PF06386">
    <property type="entry name" value="GvpL_GvpF"/>
    <property type="match status" value="1"/>
</dbReference>
<reference evidence="5 6" key="1">
    <citation type="submission" date="2018-09" db="EMBL/GenBank/DDBJ databases">
        <title>Nocardia yunnanensis sp. nov., an actinomycete isolated from a soil sample.</title>
        <authorList>
            <person name="Zhang J."/>
        </authorList>
    </citation>
    <scope>NUCLEOTIDE SEQUENCE [LARGE SCALE GENOMIC DNA]</scope>
    <source>
        <strain evidence="5 6">CFHS0054</strain>
    </source>
</reference>
<sequence>MPNSVRRTSDCVSGSPNWRPSSRRPSMDNEYAQWVYAVRRGEVPPPAATGVCGETVRCIHAAGLTAVVGAVPLADFDSDALQRNLNDFDWLAAAARAHHAVVEAASAGRPVIPVRLAVLCRDDEGVRRLLIERESDFRSALDLVDGRAEWGVRAYVRPAEPDPEPARPTSGADYLRERRDSLRRHRSEREAAELAASGMYRVLCRHAVAARCRPTTETVHTGRRGPLVLNATYLVDNTEATGFLSTAEQFDENELLTIERSGPWPPYTFVGAAGDL</sequence>